<dbReference type="SMART" id="SM00062">
    <property type="entry name" value="PBPb"/>
    <property type="match status" value="1"/>
</dbReference>
<feature type="region of interest" description="Disordered" evidence="2">
    <location>
        <begin position="1"/>
        <end position="23"/>
    </location>
</feature>
<proteinExistence type="predicted"/>
<protein>
    <submittedName>
        <fullName evidence="4">Amino acid ABC transporter substrate-binding protein (PAAT family)</fullName>
    </submittedName>
</protein>
<evidence type="ECO:0000256" key="2">
    <source>
        <dbReference type="SAM" id="MobiDB-lite"/>
    </source>
</evidence>
<accession>A0A495XU04</accession>
<feature type="domain" description="Solute-binding protein family 3/N-terminal" evidence="3">
    <location>
        <begin position="29"/>
        <end position="244"/>
    </location>
</feature>
<keyword evidence="5" id="KW-1185">Reference proteome</keyword>
<dbReference type="Proteomes" id="UP000278440">
    <property type="component" value="Unassembled WGS sequence"/>
</dbReference>
<dbReference type="Pfam" id="PF00497">
    <property type="entry name" value="SBP_bac_3"/>
    <property type="match status" value="1"/>
</dbReference>
<gene>
    <name evidence="4" type="ORF">DFJ68_1445</name>
</gene>
<comment type="caution">
    <text evidence="4">The sequence shown here is derived from an EMBL/GenBank/DDBJ whole genome shotgun (WGS) entry which is preliminary data.</text>
</comment>
<dbReference type="PANTHER" id="PTHR35936">
    <property type="entry name" value="MEMBRANE-BOUND LYTIC MUREIN TRANSGLYCOSYLASE F"/>
    <property type="match status" value="1"/>
</dbReference>
<dbReference type="SUPFAM" id="SSF53850">
    <property type="entry name" value="Periplasmic binding protein-like II"/>
    <property type="match status" value="1"/>
</dbReference>
<dbReference type="Gene3D" id="3.40.190.10">
    <property type="entry name" value="Periplasmic binding protein-like II"/>
    <property type="match status" value="2"/>
</dbReference>
<dbReference type="EMBL" id="RBXT01000001">
    <property type="protein sequence ID" value="RKT78010.1"/>
    <property type="molecule type" value="Genomic_DNA"/>
</dbReference>
<organism evidence="4 5">
    <name type="scientific">Terracoccus luteus</name>
    <dbReference type="NCBI Taxonomy" id="53356"/>
    <lineage>
        <taxon>Bacteria</taxon>
        <taxon>Bacillati</taxon>
        <taxon>Actinomycetota</taxon>
        <taxon>Actinomycetes</taxon>
        <taxon>Micrococcales</taxon>
        <taxon>Intrasporangiaceae</taxon>
        <taxon>Terracoccus</taxon>
    </lineage>
</organism>
<sequence length="249" mass="25726">MLGAMPDDLTPTAPHPSPGVVADLAPEGELRASINLGNPVLAQGTPGEPAGVTVDLSRELARRLGVPLRLVCFDAARKSLEALTTGAADVGYLAVDPGRATDVAFSRPYAVIEGVYAVADDSPITAVDQVDREGVRVGVKEGSAYDLHLSRTLTAATIVRGSDGTDVFVAEALDVAAGIRQPVTEFARAHGGVRVLPGRFMQIEQAVGVSVQRDADTVAWVAAVVDELKASGFVADALERSGHPGLAAD</sequence>
<evidence type="ECO:0000256" key="1">
    <source>
        <dbReference type="ARBA" id="ARBA00022729"/>
    </source>
</evidence>
<reference evidence="4 5" key="1">
    <citation type="submission" date="2018-10" db="EMBL/GenBank/DDBJ databases">
        <title>Sequencing the genomes of 1000 actinobacteria strains.</title>
        <authorList>
            <person name="Klenk H.-P."/>
        </authorList>
    </citation>
    <scope>NUCLEOTIDE SEQUENCE [LARGE SCALE GENOMIC DNA]</scope>
    <source>
        <strain evidence="4 5">DSM 44267</strain>
    </source>
</reference>
<name>A0A495XU04_9MICO</name>
<evidence type="ECO:0000259" key="3">
    <source>
        <dbReference type="SMART" id="SM00062"/>
    </source>
</evidence>
<dbReference type="PANTHER" id="PTHR35936:SF17">
    <property type="entry name" value="ARGININE-BINDING EXTRACELLULAR PROTEIN ARTP"/>
    <property type="match status" value="1"/>
</dbReference>
<evidence type="ECO:0000313" key="4">
    <source>
        <dbReference type="EMBL" id="RKT78010.1"/>
    </source>
</evidence>
<dbReference type="AlphaFoldDB" id="A0A495XU04"/>
<dbReference type="InterPro" id="IPR001638">
    <property type="entry name" value="Solute-binding_3/MltF_N"/>
</dbReference>
<keyword evidence="1" id="KW-0732">Signal</keyword>
<evidence type="ECO:0000313" key="5">
    <source>
        <dbReference type="Proteomes" id="UP000278440"/>
    </source>
</evidence>